<dbReference type="PANTHER" id="PTHR47129">
    <property type="entry name" value="QUINONE OXIDOREDUCTASE 2"/>
    <property type="match status" value="1"/>
</dbReference>
<accession>A0A124JVP1</accession>
<dbReference type="Gene3D" id="3.40.50.720">
    <property type="entry name" value="NAD(P)-binding Rossmann-like Domain"/>
    <property type="match status" value="1"/>
</dbReference>
<dbReference type="Pfam" id="PF13460">
    <property type="entry name" value="NAD_binding_10"/>
    <property type="match status" value="1"/>
</dbReference>
<name>A0A124JVP1_9SPHN</name>
<sequence>MTKYVISGASGSLGRKITEQLLEKIPAENLSVSTRTPSSLDALSQGGVAVHAADYNDPVALERAYAGSDVLMLISSLAVTKRVPEHRNAINAAKRAGIKHIVYTSTAGIHPQNPTLSASDHIVTEDDLRRCGIGYTIMRNACYAEVFPTVAAQPVLRSGEWVQVEGNGKLAPISKNDIARTAVACMLDPARHDGAVYEVTGPDLVSFRDIAAMASEVYGVPIRYVPVSIDQRYALLDAMGVPRQYAEGMDGHPDAHLWCSEEMVTADIAFQAGYHGILTHHVEFITGQKPRSLREVFELCKGKDYNDC</sequence>
<dbReference type="OrthoDB" id="7771794at2"/>
<dbReference type="Gene3D" id="3.90.25.10">
    <property type="entry name" value="UDP-galactose 4-epimerase, domain 1"/>
    <property type="match status" value="1"/>
</dbReference>
<evidence type="ECO:0000259" key="1">
    <source>
        <dbReference type="Pfam" id="PF13460"/>
    </source>
</evidence>
<reference evidence="2 3" key="1">
    <citation type="submission" date="2015-10" db="EMBL/GenBank/DDBJ databases">
        <title>Draft genome sequence of Novosphingobium fuchskuhlense DSM 25065 isolated from a surface water sample of the southwest basin of Lake Grosse Fuchskuhle.</title>
        <authorList>
            <person name="Ruckert C."/>
            <person name="Winkler A."/>
            <person name="Glaeser J."/>
            <person name="Grossart H.-P."/>
            <person name="Kalinowski J."/>
            <person name="Glaeser S."/>
        </authorList>
    </citation>
    <scope>NUCLEOTIDE SEQUENCE [LARGE SCALE GENOMIC DNA]</scope>
    <source>
        <strain evidence="2 3">FNE08-7</strain>
    </source>
</reference>
<dbReference type="EMBL" id="LLZS01000003">
    <property type="protein sequence ID" value="KUR72487.1"/>
    <property type="molecule type" value="Genomic_DNA"/>
</dbReference>
<dbReference type="InterPro" id="IPR016040">
    <property type="entry name" value="NAD(P)-bd_dom"/>
</dbReference>
<keyword evidence="3" id="KW-1185">Reference proteome</keyword>
<dbReference type="PANTHER" id="PTHR47129:SF1">
    <property type="entry name" value="NMRA-LIKE DOMAIN-CONTAINING PROTEIN"/>
    <property type="match status" value="1"/>
</dbReference>
<dbReference type="InterPro" id="IPR036291">
    <property type="entry name" value="NAD(P)-bd_dom_sf"/>
</dbReference>
<protein>
    <recommendedName>
        <fullName evidence="1">NAD(P)-binding domain-containing protein</fullName>
    </recommendedName>
</protein>
<proteinExistence type="predicted"/>
<feature type="domain" description="NAD(P)-binding" evidence="1">
    <location>
        <begin position="8"/>
        <end position="189"/>
    </location>
</feature>
<dbReference type="InterPro" id="IPR052718">
    <property type="entry name" value="NmrA-type_oxidoreductase"/>
</dbReference>
<dbReference type="AlphaFoldDB" id="A0A124JVP1"/>
<dbReference type="Proteomes" id="UP000058012">
    <property type="component" value="Unassembled WGS sequence"/>
</dbReference>
<dbReference type="STRING" id="1117702.AQZ52_04370"/>
<dbReference type="RefSeq" id="WP_067906705.1">
    <property type="nucleotide sequence ID" value="NZ_KQ954244.1"/>
</dbReference>
<dbReference type="CDD" id="cd05269">
    <property type="entry name" value="TMR_SDR_a"/>
    <property type="match status" value="1"/>
</dbReference>
<dbReference type="SUPFAM" id="SSF51735">
    <property type="entry name" value="NAD(P)-binding Rossmann-fold domains"/>
    <property type="match status" value="1"/>
</dbReference>
<organism evidence="2 3">
    <name type="scientific">Novosphingobium fuchskuhlense</name>
    <dbReference type="NCBI Taxonomy" id="1117702"/>
    <lineage>
        <taxon>Bacteria</taxon>
        <taxon>Pseudomonadati</taxon>
        <taxon>Pseudomonadota</taxon>
        <taxon>Alphaproteobacteria</taxon>
        <taxon>Sphingomonadales</taxon>
        <taxon>Sphingomonadaceae</taxon>
        <taxon>Novosphingobium</taxon>
    </lineage>
</organism>
<evidence type="ECO:0000313" key="3">
    <source>
        <dbReference type="Proteomes" id="UP000058012"/>
    </source>
</evidence>
<evidence type="ECO:0000313" key="2">
    <source>
        <dbReference type="EMBL" id="KUR72487.1"/>
    </source>
</evidence>
<gene>
    <name evidence="2" type="ORF">AQZ52_04370</name>
</gene>
<comment type="caution">
    <text evidence="2">The sequence shown here is derived from an EMBL/GenBank/DDBJ whole genome shotgun (WGS) entry which is preliminary data.</text>
</comment>